<protein>
    <submittedName>
        <fullName evidence="3">Uncharacterized protein</fullName>
    </submittedName>
</protein>
<gene>
    <name evidence="3" type="ORF">HP467_04855</name>
    <name evidence="2" type="ORF">NYQ28_10020</name>
</gene>
<dbReference type="RefSeq" id="WP_167510115.1">
    <property type="nucleotide sequence ID" value="NZ_BAAAWP010000001.1"/>
</dbReference>
<dbReference type="Proteomes" id="UP000539146">
    <property type="component" value="Unassembled WGS sequence"/>
</dbReference>
<organism evidence="3 4">
    <name type="scientific">Curtobacterium citreum</name>
    <dbReference type="NCBI Taxonomy" id="2036"/>
    <lineage>
        <taxon>Bacteria</taxon>
        <taxon>Bacillati</taxon>
        <taxon>Actinomycetota</taxon>
        <taxon>Actinomycetes</taxon>
        <taxon>Micrococcales</taxon>
        <taxon>Microbacteriaceae</taxon>
        <taxon>Curtobacterium</taxon>
    </lineage>
</organism>
<evidence type="ECO:0000313" key="3">
    <source>
        <dbReference type="EMBL" id="NUU27444.1"/>
    </source>
</evidence>
<evidence type="ECO:0000256" key="1">
    <source>
        <dbReference type="SAM" id="MobiDB-lite"/>
    </source>
</evidence>
<dbReference type="GeneID" id="95325656"/>
<evidence type="ECO:0000313" key="4">
    <source>
        <dbReference type="Proteomes" id="UP000539146"/>
    </source>
</evidence>
<accession>A0A850DQB8</accession>
<feature type="compositionally biased region" description="Low complexity" evidence="1">
    <location>
        <begin position="36"/>
        <end position="52"/>
    </location>
</feature>
<dbReference type="EMBL" id="JABMCG010000088">
    <property type="protein sequence ID" value="NUU27444.1"/>
    <property type="molecule type" value="Genomic_DNA"/>
</dbReference>
<sequence length="58" mass="6170">MTGTDTHRGTLRSGDTHLLAQARVRALATRPTGPFRVTTAAPVPARPASPARPDFPHL</sequence>
<dbReference type="EMBL" id="JANVAD010000004">
    <property type="protein sequence ID" value="MCS6522897.1"/>
    <property type="molecule type" value="Genomic_DNA"/>
</dbReference>
<name>A0A850DQB8_9MICO</name>
<reference evidence="3 4" key="1">
    <citation type="submission" date="2020-05" db="EMBL/GenBank/DDBJ databases">
        <title>Genome Sequencing of Type Strains.</title>
        <authorList>
            <person name="Lemaire J.F."/>
            <person name="Inderbitzin P."/>
            <person name="Gregorio O.A."/>
            <person name="Collins S.B."/>
            <person name="Wespe N."/>
            <person name="Knight-Connoni V."/>
        </authorList>
    </citation>
    <scope>NUCLEOTIDE SEQUENCE [LARGE SCALE GENOMIC DNA]</scope>
    <source>
        <strain evidence="3 4">DSM 20512</strain>
    </source>
</reference>
<keyword evidence="5" id="KW-1185">Reference proteome</keyword>
<evidence type="ECO:0000313" key="2">
    <source>
        <dbReference type="EMBL" id="MCS6522897.1"/>
    </source>
</evidence>
<comment type="caution">
    <text evidence="3">The sequence shown here is derived from an EMBL/GenBank/DDBJ whole genome shotgun (WGS) entry which is preliminary data.</text>
</comment>
<dbReference type="Proteomes" id="UP001652264">
    <property type="component" value="Unassembled WGS sequence"/>
</dbReference>
<feature type="region of interest" description="Disordered" evidence="1">
    <location>
        <begin position="26"/>
        <end position="58"/>
    </location>
</feature>
<reference evidence="2 5" key="2">
    <citation type="submission" date="2022-08" db="EMBL/GenBank/DDBJ databases">
        <title>Taxonomy of Curtobacterium flaccumfaciens.</title>
        <authorList>
            <person name="Osdaghi E."/>
            <person name="Taghavi S.M."/>
            <person name="Hamidizade M."/>
            <person name="Abachi H."/>
            <person name="Fazliarab A."/>
            <person name="Baeyen S."/>
            <person name="Portier P."/>
            <person name="Van Vaerenbergh J."/>
            <person name="Jacques M.-A."/>
        </authorList>
    </citation>
    <scope>NUCLEOTIDE SEQUENCE [LARGE SCALE GENOMIC DNA]</scope>
    <source>
        <strain evidence="2 5">LMG8786T</strain>
    </source>
</reference>
<evidence type="ECO:0000313" key="5">
    <source>
        <dbReference type="Proteomes" id="UP001652264"/>
    </source>
</evidence>
<dbReference type="AlphaFoldDB" id="A0A850DQB8"/>
<proteinExistence type="predicted"/>